<name>A0ABN2YN33_9MICC</name>
<gene>
    <name evidence="3" type="ORF">GCM10009825_08950</name>
</gene>
<proteinExistence type="predicted"/>
<feature type="region of interest" description="Disordered" evidence="1">
    <location>
        <begin position="24"/>
        <end position="43"/>
    </location>
</feature>
<comment type="caution">
    <text evidence="3">The sequence shown here is derived from an EMBL/GenBank/DDBJ whole genome shotgun (WGS) entry which is preliminary data.</text>
</comment>
<dbReference type="RefSeq" id="WP_344362557.1">
    <property type="nucleotide sequence ID" value="NZ_BAAAQB010000012.1"/>
</dbReference>
<organism evidence="3 4">
    <name type="scientific">Arthrobacter humicola</name>
    <dbReference type="NCBI Taxonomy" id="409291"/>
    <lineage>
        <taxon>Bacteria</taxon>
        <taxon>Bacillati</taxon>
        <taxon>Actinomycetota</taxon>
        <taxon>Actinomycetes</taxon>
        <taxon>Micrococcales</taxon>
        <taxon>Micrococcaceae</taxon>
        <taxon>Arthrobacter</taxon>
    </lineage>
</organism>
<dbReference type="EMBL" id="BAAAQB010000012">
    <property type="protein sequence ID" value="GAA2129025.1"/>
    <property type="molecule type" value="Genomic_DNA"/>
</dbReference>
<feature type="compositionally biased region" description="Polar residues" evidence="1">
    <location>
        <begin position="26"/>
        <end position="36"/>
    </location>
</feature>
<accession>A0ABN2YN33</accession>
<reference evidence="3 4" key="1">
    <citation type="journal article" date="2019" name="Int. J. Syst. Evol. Microbiol.">
        <title>The Global Catalogue of Microorganisms (GCM) 10K type strain sequencing project: providing services to taxonomists for standard genome sequencing and annotation.</title>
        <authorList>
            <consortium name="The Broad Institute Genomics Platform"/>
            <consortium name="The Broad Institute Genome Sequencing Center for Infectious Disease"/>
            <person name="Wu L."/>
            <person name="Ma J."/>
        </authorList>
    </citation>
    <scope>NUCLEOTIDE SEQUENCE [LARGE SCALE GENOMIC DNA]</scope>
    <source>
        <strain evidence="3 4">JCM 15921</strain>
    </source>
</reference>
<sequence length="122" mass="12311">MKNTLSLALVLLTLLLAACSAAPTSEPTAGSPSTGLAASLPKPNPAQQDALLAAFAQINPRLSNDHAVETARGLCGRLLGQSSADQLIAAAKAAFTSGDVPVVSDEEAQRILSAIGANGFCR</sequence>
<protein>
    <recommendedName>
        <fullName evidence="5">DUF732 domain-containing protein</fullName>
    </recommendedName>
</protein>
<evidence type="ECO:0000256" key="1">
    <source>
        <dbReference type="SAM" id="MobiDB-lite"/>
    </source>
</evidence>
<dbReference type="PROSITE" id="PS51257">
    <property type="entry name" value="PROKAR_LIPOPROTEIN"/>
    <property type="match status" value="1"/>
</dbReference>
<feature type="chain" id="PRO_5047124059" description="DUF732 domain-containing protein" evidence="2">
    <location>
        <begin position="22"/>
        <end position="122"/>
    </location>
</feature>
<feature type="signal peptide" evidence="2">
    <location>
        <begin position="1"/>
        <end position="21"/>
    </location>
</feature>
<evidence type="ECO:0000313" key="4">
    <source>
        <dbReference type="Proteomes" id="UP001500102"/>
    </source>
</evidence>
<evidence type="ECO:0000256" key="2">
    <source>
        <dbReference type="SAM" id="SignalP"/>
    </source>
</evidence>
<evidence type="ECO:0000313" key="3">
    <source>
        <dbReference type="EMBL" id="GAA2129025.1"/>
    </source>
</evidence>
<keyword evidence="2" id="KW-0732">Signal</keyword>
<dbReference type="Proteomes" id="UP001500102">
    <property type="component" value="Unassembled WGS sequence"/>
</dbReference>
<evidence type="ECO:0008006" key="5">
    <source>
        <dbReference type="Google" id="ProtNLM"/>
    </source>
</evidence>
<keyword evidence="4" id="KW-1185">Reference proteome</keyword>